<keyword evidence="9 11" id="KW-0808">Transferase</keyword>
<dbReference type="SUPFAM" id="SSF53383">
    <property type="entry name" value="PLP-dependent transferases"/>
    <property type="match status" value="1"/>
</dbReference>
<dbReference type="CDD" id="cd00378">
    <property type="entry name" value="SHMT"/>
    <property type="match status" value="1"/>
</dbReference>
<comment type="function">
    <text evidence="11">Catalyzes the reversible interconversion of serine and glycine with a modified folate serving as the one-carbon carrier. Also exhibits a pteridine-independent aldolase activity toward beta-hydroxyamino acids, producing glycine and aldehydes, via a retro-aldol mechanism.</text>
</comment>
<dbReference type="Proteomes" id="UP000604391">
    <property type="component" value="Unassembled WGS sequence"/>
</dbReference>
<evidence type="ECO:0000256" key="7">
    <source>
        <dbReference type="ARBA" id="ARBA00022563"/>
    </source>
</evidence>
<dbReference type="InterPro" id="IPR049943">
    <property type="entry name" value="Ser_HO-MeTrfase-like"/>
</dbReference>
<feature type="binding site" evidence="11">
    <location>
        <position position="243"/>
    </location>
    <ligand>
        <name>(6S)-5,6,7,8-tetrahydrofolate</name>
        <dbReference type="ChEBI" id="CHEBI:57453"/>
    </ligand>
</feature>
<comment type="subunit">
    <text evidence="5 11">Homodimer.</text>
</comment>
<evidence type="ECO:0000256" key="5">
    <source>
        <dbReference type="ARBA" id="ARBA00011738"/>
    </source>
</evidence>
<evidence type="ECO:0000259" key="13">
    <source>
        <dbReference type="Pfam" id="PF00464"/>
    </source>
</evidence>
<gene>
    <name evidence="11" type="primary">glyA</name>
    <name evidence="14" type="ORF">H1011_02420</name>
</gene>
<evidence type="ECO:0000256" key="2">
    <source>
        <dbReference type="ARBA" id="ARBA00001933"/>
    </source>
</evidence>
<keyword evidence="10 11" id="KW-0663">Pyridoxal phosphate</keyword>
<feature type="modified residue" description="N6-(pyridoxal phosphate)lysine" evidence="11 12">
    <location>
        <position position="229"/>
    </location>
</feature>
<protein>
    <recommendedName>
        <fullName evidence="11">Serine hydroxymethyltransferase</fullName>
        <shortName evidence="11">SHMT</shortName>
        <shortName evidence="11">Serine methylase</shortName>
        <ecNumber evidence="11">2.1.2.-</ecNumber>
    </recommendedName>
</protein>
<dbReference type="NCBIfam" id="NF000586">
    <property type="entry name" value="PRK00011.1"/>
    <property type="match status" value="1"/>
</dbReference>
<dbReference type="PIRSF" id="PIRSF000412">
    <property type="entry name" value="SHMT"/>
    <property type="match status" value="1"/>
</dbReference>
<evidence type="ECO:0000256" key="9">
    <source>
        <dbReference type="ARBA" id="ARBA00022679"/>
    </source>
</evidence>
<dbReference type="UniPathway" id="UPA00288">
    <property type="reaction ID" value="UER01023"/>
</dbReference>
<dbReference type="GO" id="GO:0030170">
    <property type="term" value="F:pyridoxal phosphate binding"/>
    <property type="evidence" value="ECO:0007669"/>
    <property type="project" value="UniProtKB-UniRule"/>
</dbReference>
<evidence type="ECO:0000313" key="15">
    <source>
        <dbReference type="Proteomes" id="UP000604391"/>
    </source>
</evidence>
<accession>A0A832V423</accession>
<dbReference type="GO" id="GO:0005829">
    <property type="term" value="C:cytosol"/>
    <property type="evidence" value="ECO:0007669"/>
    <property type="project" value="TreeGrafter"/>
</dbReference>
<dbReference type="GO" id="GO:0035999">
    <property type="term" value="P:tetrahydrofolate interconversion"/>
    <property type="evidence" value="ECO:0007669"/>
    <property type="project" value="InterPro"/>
</dbReference>
<evidence type="ECO:0000256" key="12">
    <source>
        <dbReference type="PIRSR" id="PIRSR000412-50"/>
    </source>
</evidence>
<feature type="binding site" evidence="11">
    <location>
        <begin position="352"/>
        <end position="354"/>
    </location>
    <ligand>
        <name>(6S)-5,6,7,8-tetrahydrofolate</name>
        <dbReference type="ChEBI" id="CHEBI:57453"/>
    </ligand>
</feature>
<dbReference type="EMBL" id="DVAD01000014">
    <property type="protein sequence ID" value="HIJ99654.1"/>
    <property type="molecule type" value="Genomic_DNA"/>
</dbReference>
<dbReference type="PANTHER" id="PTHR11680">
    <property type="entry name" value="SERINE HYDROXYMETHYLTRANSFERASE"/>
    <property type="match status" value="1"/>
</dbReference>
<evidence type="ECO:0000256" key="11">
    <source>
        <dbReference type="HAMAP-Rule" id="MF_00051"/>
    </source>
</evidence>
<keyword evidence="7 11" id="KW-0554">One-carbon metabolism</keyword>
<keyword evidence="8 11" id="KW-0028">Amino-acid biosynthesis</keyword>
<dbReference type="InterPro" id="IPR019798">
    <property type="entry name" value="Ser_HO-MeTrfase_PLP_BS"/>
</dbReference>
<dbReference type="PROSITE" id="PS00096">
    <property type="entry name" value="SHMT"/>
    <property type="match status" value="1"/>
</dbReference>
<feature type="binding site" evidence="11">
    <location>
        <begin position="124"/>
        <end position="126"/>
    </location>
    <ligand>
        <name>(6S)-5,6,7,8-tetrahydrofolate</name>
        <dbReference type="ChEBI" id="CHEBI:57453"/>
    </ligand>
</feature>
<comment type="cofactor">
    <cofactor evidence="2 11 12">
        <name>pyridoxal 5'-phosphate</name>
        <dbReference type="ChEBI" id="CHEBI:597326"/>
    </cofactor>
</comment>
<dbReference type="Gene3D" id="3.90.1150.10">
    <property type="entry name" value="Aspartate Aminotransferase, domain 1"/>
    <property type="match status" value="1"/>
</dbReference>
<dbReference type="HAMAP" id="MF_00051">
    <property type="entry name" value="SHMT"/>
    <property type="match status" value="1"/>
</dbReference>
<comment type="caution">
    <text evidence="14">The sequence shown here is derived from an EMBL/GenBank/DDBJ whole genome shotgun (WGS) entry which is preliminary data.</text>
</comment>
<dbReference type="PANTHER" id="PTHR11680:SF35">
    <property type="entry name" value="SERINE HYDROXYMETHYLTRANSFERASE 1"/>
    <property type="match status" value="1"/>
</dbReference>
<dbReference type="FunFam" id="3.90.1150.10:FF:000003">
    <property type="entry name" value="Serine hydroxymethyltransferase"/>
    <property type="match status" value="1"/>
</dbReference>
<dbReference type="Gene3D" id="3.40.640.10">
    <property type="entry name" value="Type I PLP-dependent aspartate aminotransferase-like (Major domain)"/>
    <property type="match status" value="1"/>
</dbReference>
<dbReference type="FunFam" id="3.40.640.10:FF:000001">
    <property type="entry name" value="Serine hydroxymethyltransferase"/>
    <property type="match status" value="1"/>
</dbReference>
<dbReference type="GO" id="GO:0019264">
    <property type="term" value="P:glycine biosynthetic process from serine"/>
    <property type="evidence" value="ECO:0007669"/>
    <property type="project" value="UniProtKB-UniRule"/>
</dbReference>
<comment type="catalytic activity">
    <reaction evidence="1">
        <text>(6R)-5,10-methylene-5,6,7,8-tetrahydrofolate + glycine + H2O = (6S)-5,6,7,8-tetrahydrofolate + L-serine</text>
        <dbReference type="Rhea" id="RHEA:15481"/>
        <dbReference type="ChEBI" id="CHEBI:15377"/>
        <dbReference type="ChEBI" id="CHEBI:15636"/>
        <dbReference type="ChEBI" id="CHEBI:33384"/>
        <dbReference type="ChEBI" id="CHEBI:57305"/>
        <dbReference type="ChEBI" id="CHEBI:57453"/>
        <dbReference type="EC" id="2.1.2.1"/>
    </reaction>
</comment>
<dbReference type="InterPro" id="IPR001085">
    <property type="entry name" value="Ser_HO-MeTrfase"/>
</dbReference>
<dbReference type="GO" id="GO:0008168">
    <property type="term" value="F:methyltransferase activity"/>
    <property type="evidence" value="ECO:0007669"/>
    <property type="project" value="UniProtKB-KW"/>
</dbReference>
<sequence>MVNLESLKDGDPEMYNLIVKETSRQNSGLELIPSENFVSKAVLEAMGSILTNKYAEGYPGKRYYGGNQYIDLIEQIAIDRAKSLFGAEYANVQPNSGSPANMAVYFALMEPGDKLMGLELSQGGHLTHGSPVNFSGKLYSASSYSVDKETEMIDMDVVRKYAEKEKPKILLSSTTAYPRELDFKEFSEIAKDIGAISMADIAHIAGLVIGKVHQDPFPFTDIVTTTTHKTLRGPRSGLILCKEEYGKAIDKAVFPGMQGGPHEHIIAAKAVCFKEAATPEFSEYAKQIVKNAKKLSESLIEHGFRLVTGGTDNHLILIDLTNKGITGKEAQNSLDEAGITTNRNTIPFEPRSPFDPSGLRLGTPAITSRGMKESEMEQVAGWINRVIENHGDSSLKEKIREEIREFCKEFPLYPE</sequence>
<evidence type="ECO:0000256" key="1">
    <source>
        <dbReference type="ARBA" id="ARBA00001528"/>
    </source>
</evidence>
<comment type="pathway">
    <text evidence="11">Amino-acid biosynthesis; glycine biosynthesis; glycine from L-serine: step 1/1.</text>
</comment>
<dbReference type="InterPro" id="IPR015422">
    <property type="entry name" value="PyrdxlP-dep_Trfase_small"/>
</dbReference>
<comment type="subcellular location">
    <subcellularLocation>
        <location evidence="3 11">Cytoplasm</location>
    </subcellularLocation>
</comment>
<keyword evidence="15" id="KW-1185">Reference proteome</keyword>
<feature type="site" description="Plays an important role in substrate specificity" evidence="11">
    <location>
        <position position="228"/>
    </location>
</feature>
<evidence type="ECO:0000256" key="8">
    <source>
        <dbReference type="ARBA" id="ARBA00022605"/>
    </source>
</evidence>
<dbReference type="GO" id="GO:0004372">
    <property type="term" value="F:glycine hydroxymethyltransferase activity"/>
    <property type="evidence" value="ECO:0007669"/>
    <property type="project" value="UniProtKB-UniRule"/>
</dbReference>
<comment type="similarity">
    <text evidence="4 11">Belongs to the SHMT family.</text>
</comment>
<evidence type="ECO:0000256" key="10">
    <source>
        <dbReference type="ARBA" id="ARBA00022898"/>
    </source>
</evidence>
<name>A0A832V423_9ARCH</name>
<dbReference type="InterPro" id="IPR039429">
    <property type="entry name" value="SHMT-like_dom"/>
</dbReference>
<evidence type="ECO:0000256" key="4">
    <source>
        <dbReference type="ARBA" id="ARBA00006376"/>
    </source>
</evidence>
<feature type="binding site" evidence="11">
    <location>
        <position position="120"/>
    </location>
    <ligand>
        <name>(6S)-5,6,7,8-tetrahydrofolate</name>
        <dbReference type="ChEBI" id="CHEBI:57453"/>
    </ligand>
</feature>
<dbReference type="EC" id="2.1.2.-" evidence="11"/>
<organism evidence="14 15">
    <name type="scientific">Candidatus Undinarchaeum marinum</name>
    <dbReference type="NCBI Taxonomy" id="2756141"/>
    <lineage>
        <taxon>Archaea</taxon>
        <taxon>Candidatus Undinarchaeota</taxon>
        <taxon>Candidatus Undinarchaeia</taxon>
        <taxon>Candidatus Undinarchaeales</taxon>
        <taxon>Candidatus Undinarchaeaceae</taxon>
        <taxon>Candidatus Undinarchaeum</taxon>
    </lineage>
</organism>
<dbReference type="InterPro" id="IPR015421">
    <property type="entry name" value="PyrdxlP-dep_Trfase_major"/>
</dbReference>
<dbReference type="Pfam" id="PF00464">
    <property type="entry name" value="SHMT"/>
    <property type="match status" value="1"/>
</dbReference>
<evidence type="ECO:0000256" key="6">
    <source>
        <dbReference type="ARBA" id="ARBA00022490"/>
    </source>
</evidence>
<dbReference type="AlphaFoldDB" id="A0A832V423"/>
<dbReference type="InterPro" id="IPR015424">
    <property type="entry name" value="PyrdxlP-dep_Trfase"/>
</dbReference>
<dbReference type="GO" id="GO:0032259">
    <property type="term" value="P:methylation"/>
    <property type="evidence" value="ECO:0007669"/>
    <property type="project" value="UniProtKB-KW"/>
</dbReference>
<feature type="domain" description="Serine hydroxymethyltransferase-like" evidence="13">
    <location>
        <begin position="7"/>
        <end position="383"/>
    </location>
</feature>
<evidence type="ECO:0000256" key="3">
    <source>
        <dbReference type="ARBA" id="ARBA00004496"/>
    </source>
</evidence>
<keyword evidence="6 11" id="KW-0963">Cytoplasm</keyword>
<evidence type="ECO:0000313" key="14">
    <source>
        <dbReference type="EMBL" id="HIJ99654.1"/>
    </source>
</evidence>
<reference evidence="14 15" key="1">
    <citation type="journal article" name="Nat. Commun.">
        <title>Undinarchaeota illuminate DPANN phylogeny and the impact of gene transfer on archaeal evolution.</title>
        <authorList>
            <person name="Dombrowski N."/>
            <person name="Williams T.A."/>
            <person name="Sun J."/>
            <person name="Woodcroft B.J."/>
            <person name="Lee J.H."/>
            <person name="Minh B.Q."/>
            <person name="Rinke C."/>
            <person name="Spang A."/>
        </authorList>
    </citation>
    <scope>NUCLEOTIDE SEQUENCE [LARGE SCALE GENOMIC DNA]</scope>
    <source>
        <strain evidence="14">MAG_bin17</strain>
    </source>
</reference>
<proteinExistence type="inferred from homology"/>